<dbReference type="eggNOG" id="COG1874">
    <property type="taxonomic scope" value="Bacteria"/>
</dbReference>
<evidence type="ECO:0000313" key="2">
    <source>
        <dbReference type="Proteomes" id="UP000007881"/>
    </source>
</evidence>
<dbReference type="InterPro" id="IPR029062">
    <property type="entry name" value="Class_I_gatase-like"/>
</dbReference>
<evidence type="ECO:0008006" key="3">
    <source>
        <dbReference type="Google" id="ProtNLM"/>
    </source>
</evidence>
<dbReference type="HOGENOM" id="CLU_299324_0_0_0"/>
<organism evidence="1 2">
    <name type="scientific">Phycisphaera mikurensis (strain NBRC 102666 / KCTC 22515 / FYK2301M01)</name>
    <dbReference type="NCBI Taxonomy" id="1142394"/>
    <lineage>
        <taxon>Bacteria</taxon>
        <taxon>Pseudomonadati</taxon>
        <taxon>Planctomycetota</taxon>
        <taxon>Phycisphaerae</taxon>
        <taxon>Phycisphaerales</taxon>
        <taxon>Phycisphaeraceae</taxon>
        <taxon>Phycisphaera</taxon>
    </lineage>
</organism>
<dbReference type="Gene3D" id="3.40.50.880">
    <property type="match status" value="1"/>
</dbReference>
<name>I0ICQ8_PHYMF</name>
<proteinExistence type="predicted"/>
<gene>
    <name evidence="1" type="ordered locus">PSMK_08870</name>
</gene>
<dbReference type="Proteomes" id="UP000007881">
    <property type="component" value="Chromosome"/>
</dbReference>
<sequence length="1030" mass="111465">MEGGAARDVTRGGEALAFVVDGDALSESVTIEVDAETIGDRGRYWANLSDQPPRVLEADGGVLRWTLPWAANTGVRVEPAAEAAMAEGFDGGESWLPEGWKSDFETRGARAVRGGETAYAARPGLPLGDGEAMSVNLAEGVGRGGSGAVRVHKPTAGGEAYAWGGAAEVTPGTEYLAEAYYHVEQMAWGGMGSFSVELVNADGDSRYLSYERMNPLQDNRPDRWRRAFLRFTPRAGETMARLWLGVTAAPITLLFDDARIIEAPTAIERAGNPLPDDAGPARLSAEEVHAMLADETPRPAEVRTVRGQPTLHVDGEPVGNFSFNPGYYDWEAGQPAYHGVAGEQGVPIHTIPIALGDSLGGGDAVEDAVWQGPGDFDFSIIEERIVETLRRAPDALIRLNLSPEPYYGFHLDHPDALFRTAGGQVVTGYTHSAPLRDLAEVGDTEFVSPSYASATFRELSGDAFERVGRWLADHDLGKRVIGIHLIGGHDGQWLPHANKHGEHGMRDFGVEHVEAFRAYLREIHGDDAGLREAWGDPEVTLANALPADDAGFTADHVFFDPEVGEDRRRMDTVRFIQVGKVETIAHLLEAFDRGLGRPAFHSVYWSDVYHGHDLDHWALTELLRVDALDAVASIADYSNWRRQGRPGAISSAAASIRLHGKAFIAEVDHRTPHAWGNADANENQDWLGQIVDPLDPIHAARREWGQAMALGGGGWHYGLGGQGFAFEPYCDALGEAADAAQRLAEDPRLEADRPPVATFADERAVMAMSQRNIVNLMTAQLSANMARDPLSTSGLGYDPYLLTDLDHPDRPRYPVTLLLSAVTMTPEQVSWVEDNLQRDGRVIVVFHAAGQTHAGGVADTVDRLTGIAVEMDEKQTVSQRLRATGDDPLSEQIDFHRHETPGPLIRVVDEEAVPLATHAGREDVAAAIKRHDGWTGVYVAAPGALTPRLLRNLAAEAGVEPTGPEGDMTMAGNGLIVVHGMDAEAATPLRWDGPADLVDLTTGETVATGTASAEVDVPFGETRWFRRELR</sequence>
<evidence type="ECO:0000313" key="1">
    <source>
        <dbReference type="EMBL" id="BAM03046.1"/>
    </source>
</evidence>
<dbReference type="KEGG" id="phm:PSMK_08870"/>
<dbReference type="EMBL" id="AP012338">
    <property type="protein sequence ID" value="BAM03046.1"/>
    <property type="molecule type" value="Genomic_DNA"/>
</dbReference>
<dbReference type="Gene3D" id="2.60.120.260">
    <property type="entry name" value="Galactose-binding domain-like"/>
    <property type="match status" value="1"/>
</dbReference>
<keyword evidence="2" id="KW-1185">Reference proteome</keyword>
<dbReference type="STRING" id="1142394.PSMK_08870"/>
<protein>
    <recommendedName>
        <fullName evidence="3">Glycoside hydrolase family 42 N-terminal domain-containing protein</fullName>
    </recommendedName>
</protein>
<dbReference type="AlphaFoldDB" id="I0ICQ8"/>
<accession>I0ICQ8</accession>
<reference evidence="1 2" key="1">
    <citation type="submission" date="2012-02" db="EMBL/GenBank/DDBJ databases">
        <title>Complete genome sequence of Phycisphaera mikurensis NBRC 102666.</title>
        <authorList>
            <person name="Ankai A."/>
            <person name="Hosoyama A."/>
            <person name="Terui Y."/>
            <person name="Sekine M."/>
            <person name="Fukai R."/>
            <person name="Kato Y."/>
            <person name="Nakamura S."/>
            <person name="Yamada-Narita S."/>
            <person name="Kawakoshi A."/>
            <person name="Fukunaga Y."/>
            <person name="Yamazaki S."/>
            <person name="Fujita N."/>
        </authorList>
    </citation>
    <scope>NUCLEOTIDE SEQUENCE [LARGE SCALE GENOMIC DNA]</scope>
    <source>
        <strain evidence="2">NBRC 102666 / KCTC 22515 / FYK2301M01</strain>
    </source>
</reference>
<dbReference type="Gene3D" id="3.20.20.80">
    <property type="entry name" value="Glycosidases"/>
    <property type="match status" value="1"/>
</dbReference>